<sequence length="205" mass="24335">MPLPIMFNRRTREVYFDHKGELYHTPWNGIAAVAYEYQMVHQNTGSMSQAPLEVLVHRYGKPEQQLLINLGVPVGKSIELQRQFWEYLRCYMENGPWFDAEGKRTEDNAFIREQLSYGWNRKRDAIKLTWKRRQHMEWPSLVFMLAYELLMYPAYVLWDFTLAMAKRRTRSQWPDIVRERLKSDGPTTRLIDLEQASAAISQTAT</sequence>
<name>A0A6I4KUJ7_9PSED</name>
<evidence type="ECO:0000313" key="2">
    <source>
        <dbReference type="EMBL" id="MVW74372.1"/>
    </source>
</evidence>
<evidence type="ECO:0000313" key="3">
    <source>
        <dbReference type="Proteomes" id="UP000429555"/>
    </source>
</evidence>
<dbReference type="AlphaFoldDB" id="A0A6I4KUJ7"/>
<feature type="transmembrane region" description="Helical" evidence="1">
    <location>
        <begin position="138"/>
        <end position="158"/>
    </location>
</feature>
<keyword evidence="1" id="KW-1133">Transmembrane helix</keyword>
<keyword evidence="1" id="KW-0812">Transmembrane</keyword>
<keyword evidence="3" id="KW-1185">Reference proteome</keyword>
<evidence type="ECO:0000256" key="1">
    <source>
        <dbReference type="SAM" id="Phobius"/>
    </source>
</evidence>
<dbReference type="Proteomes" id="UP000429555">
    <property type="component" value="Unassembled WGS sequence"/>
</dbReference>
<gene>
    <name evidence="2" type="ORF">GJV18_03480</name>
</gene>
<reference evidence="2 3" key="1">
    <citation type="submission" date="2019-11" db="EMBL/GenBank/DDBJ databases">
        <title>Pseudomonas flavidum sp. nov., isolated from Baiyang Lake.</title>
        <authorList>
            <person name="Zhao Y."/>
        </authorList>
    </citation>
    <scope>NUCLEOTIDE SEQUENCE [LARGE SCALE GENOMIC DNA]</scope>
    <source>
        <strain evidence="3">R-22-3 w-18</strain>
    </source>
</reference>
<organism evidence="2 3">
    <name type="scientific">Pseudomonas xionganensis</name>
    <dbReference type="NCBI Taxonomy" id="2654845"/>
    <lineage>
        <taxon>Bacteria</taxon>
        <taxon>Pseudomonadati</taxon>
        <taxon>Pseudomonadota</taxon>
        <taxon>Gammaproteobacteria</taxon>
        <taxon>Pseudomonadales</taxon>
        <taxon>Pseudomonadaceae</taxon>
        <taxon>Pseudomonas</taxon>
    </lineage>
</organism>
<dbReference type="EMBL" id="WKJZ01000001">
    <property type="protein sequence ID" value="MVW74372.1"/>
    <property type="molecule type" value="Genomic_DNA"/>
</dbReference>
<accession>A0A6I4KUJ7</accession>
<keyword evidence="1" id="KW-0472">Membrane</keyword>
<protein>
    <submittedName>
        <fullName evidence="2">Uncharacterized protein</fullName>
    </submittedName>
</protein>
<comment type="caution">
    <text evidence="2">The sequence shown here is derived from an EMBL/GenBank/DDBJ whole genome shotgun (WGS) entry which is preliminary data.</text>
</comment>
<proteinExistence type="predicted"/>